<organism evidence="1 2">
    <name type="scientific">Staphylococcus aureus</name>
    <dbReference type="NCBI Taxonomy" id="1280"/>
    <lineage>
        <taxon>Bacteria</taxon>
        <taxon>Bacillati</taxon>
        <taxon>Bacillota</taxon>
        <taxon>Bacilli</taxon>
        <taxon>Bacillales</taxon>
        <taxon>Staphylococcaceae</taxon>
        <taxon>Staphylococcus</taxon>
    </lineage>
</organism>
<sequence>MKKFLITVVIILLIGALGFAIYAAINHSTSS</sequence>
<dbReference type="AlphaFoldDB" id="A0AAW4YCY6"/>
<reference evidence="1" key="2">
    <citation type="submission" date="2023-08" db="EMBL/GenBank/DDBJ databases">
        <authorList>
            <person name="Zhao H."/>
            <person name="Wang X."/>
        </authorList>
    </citation>
    <scope>NUCLEOTIDE SEQUENCE</scope>
    <source>
        <strain evidence="1">NC-4</strain>
    </source>
</reference>
<protein>
    <submittedName>
        <fullName evidence="1">Uncharacterized protein</fullName>
    </submittedName>
</protein>
<accession>A0AAW4YCY6</accession>
<dbReference type="Proteomes" id="UP001200271">
    <property type="component" value="Unassembled WGS sequence"/>
</dbReference>
<feature type="non-terminal residue" evidence="1">
    <location>
        <position position="31"/>
    </location>
</feature>
<dbReference type="EMBL" id="JAIUEN010000660">
    <property type="protein sequence ID" value="MCE3364229.1"/>
    <property type="molecule type" value="Genomic_DNA"/>
</dbReference>
<evidence type="ECO:0000313" key="1">
    <source>
        <dbReference type="EMBL" id="MCE3364229.1"/>
    </source>
</evidence>
<name>A0AAW4YCY6_STAAU</name>
<comment type="caution">
    <text evidence="1">The sequence shown here is derived from an EMBL/GenBank/DDBJ whole genome shotgun (WGS) entry which is preliminary data.</text>
</comment>
<gene>
    <name evidence="1" type="ORF">LB359_18595</name>
</gene>
<proteinExistence type="predicted"/>
<evidence type="ECO:0000313" key="2">
    <source>
        <dbReference type="Proteomes" id="UP001200271"/>
    </source>
</evidence>
<reference evidence="1" key="1">
    <citation type="journal article" date="2021" name="Front Med (Lausanne)">
        <title>The Prevalence and Determinants of Fusidic Acid Resistance Among Methicillin-Resistant Staphylococcus aureus Clinical Isolates in China.</title>
        <authorList>
            <person name="Zhao H."/>
            <person name="Wang X."/>
            <person name="Wang B."/>
            <person name="Xu Y."/>
            <person name="Rao L."/>
            <person name="Wan B."/>
            <person name="Guo Y."/>
            <person name="Wu X."/>
            <person name="Yu J."/>
            <person name="Chen L."/>
            <person name="Li M."/>
            <person name="Yu F."/>
        </authorList>
    </citation>
    <scope>NUCLEOTIDE SEQUENCE</scope>
    <source>
        <strain evidence="1">NC-4</strain>
    </source>
</reference>